<proteinExistence type="predicted"/>
<gene>
    <name evidence="1" type="ORF">XIS1_480083</name>
</gene>
<protein>
    <submittedName>
        <fullName evidence="1">Uncharacterized protein</fullName>
    </submittedName>
</protein>
<dbReference type="Proteomes" id="UP000196435">
    <property type="component" value="Unassembled WGS sequence"/>
</dbReference>
<reference evidence="2" key="1">
    <citation type="submission" date="2016-12" db="EMBL/GenBank/DDBJ databases">
        <authorList>
            <person name="Gaudriault S."/>
        </authorList>
    </citation>
    <scope>NUCLEOTIDE SEQUENCE [LARGE SCALE GENOMIC DNA]</scope>
    <source>
        <strain evidence="2">HGB1681 (deposited as PTA-6826 in the American Type Culture Collection)</strain>
    </source>
</reference>
<sequence length="41" mass="4585">MLLNDMGDNILHRVKAVYMSRLSFCVLNCVHNLHGAASARN</sequence>
<evidence type="ECO:0000313" key="1">
    <source>
        <dbReference type="EMBL" id="SIP73957.1"/>
    </source>
</evidence>
<dbReference type="EMBL" id="FTLG01000190">
    <property type="protein sequence ID" value="SIP73957.1"/>
    <property type="molecule type" value="Genomic_DNA"/>
</dbReference>
<accession>A0A1N6MYS5</accession>
<name>A0A1N6MYS5_9GAMM</name>
<evidence type="ECO:0000313" key="2">
    <source>
        <dbReference type="Proteomes" id="UP000196435"/>
    </source>
</evidence>
<dbReference type="AlphaFoldDB" id="A0A1N6MYS5"/>
<organism evidence="1 2">
    <name type="scientific">Xenorhabdus innexi</name>
    <dbReference type="NCBI Taxonomy" id="290109"/>
    <lineage>
        <taxon>Bacteria</taxon>
        <taxon>Pseudomonadati</taxon>
        <taxon>Pseudomonadota</taxon>
        <taxon>Gammaproteobacteria</taxon>
        <taxon>Enterobacterales</taxon>
        <taxon>Morganellaceae</taxon>
        <taxon>Xenorhabdus</taxon>
    </lineage>
</organism>